<evidence type="ECO:0000313" key="3">
    <source>
        <dbReference type="Proteomes" id="UP001180845"/>
    </source>
</evidence>
<dbReference type="InterPro" id="IPR029014">
    <property type="entry name" value="NiFe-Hase_large"/>
</dbReference>
<organism evidence="2 3">
    <name type="scientific">Haloactinomyces albus</name>
    <dbReference type="NCBI Taxonomy" id="1352928"/>
    <lineage>
        <taxon>Bacteria</taxon>
        <taxon>Bacillati</taxon>
        <taxon>Actinomycetota</taxon>
        <taxon>Actinomycetes</taxon>
        <taxon>Actinopolysporales</taxon>
        <taxon>Actinopolysporaceae</taxon>
        <taxon>Haloactinomyces</taxon>
    </lineage>
</organism>
<evidence type="ECO:0000256" key="1">
    <source>
        <dbReference type="SAM" id="MobiDB-lite"/>
    </source>
</evidence>
<dbReference type="SUPFAM" id="SSF56770">
    <property type="entry name" value="HydA/Nqo6-like"/>
    <property type="match status" value="1"/>
</dbReference>
<accession>A0AAE4CJH9</accession>
<proteinExistence type="predicted"/>
<keyword evidence="3" id="KW-1185">Reference proteome</keyword>
<feature type="region of interest" description="Disordered" evidence="1">
    <location>
        <begin position="102"/>
        <end position="164"/>
    </location>
</feature>
<reference evidence="2" key="1">
    <citation type="submission" date="2023-07" db="EMBL/GenBank/DDBJ databases">
        <title>Sequencing the genomes of 1000 actinobacteria strains.</title>
        <authorList>
            <person name="Klenk H.-P."/>
        </authorList>
    </citation>
    <scope>NUCLEOTIDE SEQUENCE</scope>
    <source>
        <strain evidence="2">DSM 45977</strain>
    </source>
</reference>
<gene>
    <name evidence="2" type="ORF">JOF55_000206</name>
</gene>
<evidence type="ECO:0000313" key="2">
    <source>
        <dbReference type="EMBL" id="MDR7300025.1"/>
    </source>
</evidence>
<dbReference type="RefSeq" id="WP_310268098.1">
    <property type="nucleotide sequence ID" value="NZ_JAVDXW010000001.1"/>
</dbReference>
<feature type="compositionally biased region" description="Basic and acidic residues" evidence="1">
    <location>
        <begin position="121"/>
        <end position="146"/>
    </location>
</feature>
<dbReference type="EMBL" id="JAVDXW010000001">
    <property type="protein sequence ID" value="MDR7300025.1"/>
    <property type="molecule type" value="Genomic_DNA"/>
</dbReference>
<sequence>MGLTGSLLRFGAGRPHVLLACVPGGTAERLAVEAELRRRGWPDAVSPADADILVLTGPIGARLTPMVDRLWRQVPKPRVFVHGLGAVAASEVLDDARRRLAEGGDTGEVIGSEEQDSNVPGDDHRSGEPDDEGGHGDEGGHDHGHGMEMPGGLSMAGRGPDRDGLQLDRLHVPLGPLLPDWPAGLRVQLTLQGDVVQEAQVDVLRGNGVDEDFWNEPWRRAAAGQEATRGEGIRRCVAAYLDGLAKLLRVAGWSDPAVGAGRLRDEVLAGARADQVTPRLRLLARRLRRARTLRWLTDGLGSLSAGRAEEAGVTGPVLRASHSGGDVTARWQAWLAEIERTLPAIDDPAALPAEEALVQGSFDEDPRSASVLAVLPELLEGVELAAARLIVASLDPDVTALEDRVVTEVSGD</sequence>
<comment type="caution">
    <text evidence="2">The sequence shown here is derived from an EMBL/GenBank/DDBJ whole genome shotgun (WGS) entry which is preliminary data.</text>
</comment>
<dbReference type="Gene3D" id="1.10.645.10">
    <property type="entry name" value="Cytochrome-c3 Hydrogenase, chain B"/>
    <property type="match status" value="1"/>
</dbReference>
<dbReference type="Proteomes" id="UP001180845">
    <property type="component" value="Unassembled WGS sequence"/>
</dbReference>
<dbReference type="Gene3D" id="3.40.50.12280">
    <property type="match status" value="1"/>
</dbReference>
<dbReference type="AlphaFoldDB" id="A0AAE4CJH9"/>
<protein>
    <submittedName>
        <fullName evidence="2">Uncharacterized protein</fullName>
    </submittedName>
</protein>
<name>A0AAE4CJH9_9ACTN</name>